<reference evidence="7" key="1">
    <citation type="submission" date="2023-05" db="EMBL/GenBank/DDBJ databases">
        <title>Nepenthes gracilis genome sequencing.</title>
        <authorList>
            <person name="Fukushima K."/>
        </authorList>
    </citation>
    <scope>NUCLEOTIDE SEQUENCE</scope>
    <source>
        <strain evidence="7">SING2019-196</strain>
    </source>
</reference>
<dbReference type="GO" id="GO:0004861">
    <property type="term" value="F:cyclin-dependent protein serine/threonine kinase inhibitor activity"/>
    <property type="evidence" value="ECO:0007669"/>
    <property type="project" value="InterPro"/>
</dbReference>
<comment type="similarity">
    <text evidence="2">Belongs to the CDI family. ICK/KRP subfamily.</text>
</comment>
<comment type="subcellular location">
    <subcellularLocation>
        <location evidence="1">Nucleus</location>
        <location evidence="1">Nucleoplasm</location>
    </subcellularLocation>
</comment>
<evidence type="ECO:0000256" key="2">
    <source>
        <dbReference type="ARBA" id="ARBA00010274"/>
    </source>
</evidence>
<dbReference type="PIRSF" id="PIRSF017811">
    <property type="entry name" value="CDK_inhib_pln"/>
    <property type="match status" value="1"/>
</dbReference>
<evidence type="ECO:0000313" key="8">
    <source>
        <dbReference type="Proteomes" id="UP001279734"/>
    </source>
</evidence>
<dbReference type="InterPro" id="IPR044898">
    <property type="entry name" value="CDI_dom_sf"/>
</dbReference>
<evidence type="ECO:0000256" key="5">
    <source>
        <dbReference type="SAM" id="MobiDB-lite"/>
    </source>
</evidence>
<evidence type="ECO:0000256" key="1">
    <source>
        <dbReference type="ARBA" id="ARBA00004642"/>
    </source>
</evidence>
<evidence type="ECO:0000256" key="4">
    <source>
        <dbReference type="ARBA" id="ARBA00023306"/>
    </source>
</evidence>
<protein>
    <recommendedName>
        <fullName evidence="6">Cyclin-dependent kinase inhibitor domain-containing protein</fullName>
    </recommendedName>
</protein>
<evidence type="ECO:0000313" key="7">
    <source>
        <dbReference type="EMBL" id="GMH24601.1"/>
    </source>
</evidence>
<dbReference type="Gene3D" id="4.10.365.10">
    <property type="entry name" value="p27"/>
    <property type="match status" value="1"/>
</dbReference>
<keyword evidence="3" id="KW-0649">Protein kinase inhibitor</keyword>
<gene>
    <name evidence="7" type="ORF">Nepgr_026444</name>
</gene>
<keyword evidence="4" id="KW-0131">Cell cycle</keyword>
<feature type="compositionally biased region" description="Basic and acidic residues" evidence="5">
    <location>
        <begin position="139"/>
        <end position="157"/>
    </location>
</feature>
<name>A0AAD3Y2H2_NEPGR</name>
<dbReference type="Proteomes" id="UP001279734">
    <property type="component" value="Unassembled WGS sequence"/>
</dbReference>
<dbReference type="PANTHER" id="PTHR46776">
    <property type="entry name" value="CYCLIN-DEPENDENT KINASE INHIBITOR 4-RELATED"/>
    <property type="match status" value="1"/>
</dbReference>
<dbReference type="EMBL" id="BSYO01000028">
    <property type="protein sequence ID" value="GMH24601.1"/>
    <property type="molecule type" value="Genomic_DNA"/>
</dbReference>
<feature type="region of interest" description="Disordered" evidence="5">
    <location>
        <begin position="139"/>
        <end position="171"/>
    </location>
</feature>
<dbReference type="Pfam" id="PF02234">
    <property type="entry name" value="CDI"/>
    <property type="match status" value="1"/>
</dbReference>
<feature type="domain" description="Cyclin-dependent kinase inhibitor" evidence="6">
    <location>
        <begin position="182"/>
        <end position="225"/>
    </location>
</feature>
<keyword evidence="8" id="KW-1185">Reference proteome</keyword>
<proteinExistence type="inferred from homology"/>
<dbReference type="InterPro" id="IPR003175">
    <property type="entry name" value="CDI_dom"/>
</dbReference>
<evidence type="ECO:0000256" key="3">
    <source>
        <dbReference type="ARBA" id="ARBA00023013"/>
    </source>
</evidence>
<dbReference type="GO" id="GO:0005654">
    <property type="term" value="C:nucleoplasm"/>
    <property type="evidence" value="ECO:0007669"/>
    <property type="project" value="UniProtKB-SubCell"/>
</dbReference>
<dbReference type="GO" id="GO:0051726">
    <property type="term" value="P:regulation of cell cycle"/>
    <property type="evidence" value="ECO:0007669"/>
    <property type="project" value="InterPro"/>
</dbReference>
<evidence type="ECO:0000259" key="6">
    <source>
        <dbReference type="Pfam" id="PF02234"/>
    </source>
</evidence>
<accession>A0AAD3Y2H2</accession>
<organism evidence="7 8">
    <name type="scientific">Nepenthes gracilis</name>
    <name type="common">Slender pitcher plant</name>
    <dbReference type="NCBI Taxonomy" id="150966"/>
    <lineage>
        <taxon>Eukaryota</taxon>
        <taxon>Viridiplantae</taxon>
        <taxon>Streptophyta</taxon>
        <taxon>Embryophyta</taxon>
        <taxon>Tracheophyta</taxon>
        <taxon>Spermatophyta</taxon>
        <taxon>Magnoliopsida</taxon>
        <taxon>eudicotyledons</taxon>
        <taxon>Gunneridae</taxon>
        <taxon>Pentapetalae</taxon>
        <taxon>Caryophyllales</taxon>
        <taxon>Nepenthaceae</taxon>
        <taxon>Nepenthes</taxon>
    </lineage>
</organism>
<comment type="caution">
    <text evidence="7">The sequence shown here is derived from an EMBL/GenBank/DDBJ whole genome shotgun (WGS) entry which is preliminary data.</text>
</comment>
<dbReference type="AlphaFoldDB" id="A0AAD3Y2H2"/>
<dbReference type="InterPro" id="IPR044275">
    <property type="entry name" value="KRP"/>
</dbReference>
<sequence>MGRYMRRCERAEKNAVVGVGERGGGVMTTARAPATAASEAEGLRSTAAKRTRKEWEGELKLASTYVELRRRCRAVIAPDNSISPAVSESCADETNCCSGNSVQMPAACCSSDDSSELVKDPLGSIDPDEEITELETSMHSDCRERRETTRSREFRAEESDDQESMAKSAEANYRHRPTVQKIPSEFEIEEFFAAAEKDIQKSFIEKYNFDLVRDIPLKGRYEWIPVKP</sequence>